<evidence type="ECO:0000313" key="3">
    <source>
        <dbReference type="EMBL" id="KZN20789.1"/>
    </source>
</evidence>
<sequence length="414" mass="45561">MSNNDEKRKPLVEEIDDLVSAAGGWLVVIGRMTHTFDKALSNVGKNVDCPFPDRHKTSGGKNGFRFSEKGKYEGRAICTCLQKGGISPTDLLLMDGLGGGAFVPAMREIKRALSPNSTYKPSARQAVKPVVRSAETLTESQVKWRKKKLTQIAQGLVTLDHPSAHPAREYFRKRGIPLSSMPTDVRFHPALEYYEEQDVPGQTKRKLVLIGKFAAIVSAFRGANGRVVNFHKVYITEAGEKLGGVSKVKKIDSPLPGFIGSSIAVKIVPGCRTLHVTEGVEKAWAIHLVTGESAVAAYSCGALKSLFIDRSKYDRVVIWSDHDLPRPEQGRDVGDGQYFAWELYKKLAVEGFAVGFMMPVLVIPEGKSKGLDWEDVIVRNHILHVPHNNKLAYLRPLAVKEGVFRGFSDLAEAA</sequence>
<evidence type="ECO:0000313" key="4">
    <source>
        <dbReference type="Proteomes" id="UP000076489"/>
    </source>
</evidence>
<dbReference type="InterPro" id="IPR034154">
    <property type="entry name" value="TOPRIM_DnaG/twinkle"/>
</dbReference>
<protein>
    <submittedName>
        <fullName evidence="3">Uncharacterized protein</fullName>
    </submittedName>
</protein>
<comment type="caution">
    <text evidence="3">The sequence shown here is derived from an EMBL/GenBank/DDBJ whole genome shotgun (WGS) entry which is preliminary data.</text>
</comment>
<dbReference type="OrthoDB" id="8967890at2"/>
<dbReference type="Pfam" id="PF13362">
    <property type="entry name" value="Toprim_3"/>
    <property type="match status" value="1"/>
</dbReference>
<dbReference type="Pfam" id="PF23639">
    <property type="entry name" value="DUF7146"/>
    <property type="match status" value="1"/>
</dbReference>
<dbReference type="AlphaFoldDB" id="A0A161XMY6"/>
<feature type="domain" description="DUF7146" evidence="2">
    <location>
        <begin position="163"/>
        <end position="255"/>
    </location>
</feature>
<feature type="domain" description="Toprim" evidence="1">
    <location>
        <begin position="274"/>
        <end position="379"/>
    </location>
</feature>
<dbReference type="RefSeq" id="WP_063340834.1">
    <property type="nucleotide sequence ID" value="NZ_LUKJ01000002.1"/>
</dbReference>
<proteinExistence type="predicted"/>
<evidence type="ECO:0000259" key="2">
    <source>
        <dbReference type="Pfam" id="PF23639"/>
    </source>
</evidence>
<dbReference type="InterPro" id="IPR055570">
    <property type="entry name" value="DUF7146"/>
</dbReference>
<reference evidence="3 4" key="2">
    <citation type="journal article" date="2018" name="Nature">
        <title>Mutant phenotypes for thousands of bacterial genes of unknown function.</title>
        <authorList>
            <person name="Price M.N."/>
            <person name="Wetmore K.M."/>
            <person name="Waters R.J."/>
            <person name="Callaghan M."/>
            <person name="Ray J."/>
            <person name="Liu H."/>
            <person name="Kuehl J.V."/>
            <person name="Melnyk R.A."/>
            <person name="Lamson J.S."/>
            <person name="Suh Y."/>
            <person name="Carlson H.K."/>
            <person name="Esquivel Z."/>
            <person name="Sadeeshkumar H."/>
            <person name="Chakraborty R."/>
            <person name="Zane G.M."/>
            <person name="Rubin B.E."/>
            <person name="Wall J.D."/>
            <person name="Visel A."/>
            <person name="Bristow J."/>
            <person name="Blow M.J."/>
            <person name="Arkin A.P."/>
            <person name="Deutschbauer A.M."/>
        </authorList>
    </citation>
    <scope>NUCLEOTIDE SEQUENCE [LARGE SCALE GENOMIC DNA]</scope>
    <source>
        <strain evidence="3 4">FW300-N1B4</strain>
    </source>
</reference>
<gene>
    <name evidence="3" type="ORF">A1D17_04400</name>
</gene>
<evidence type="ECO:0000259" key="1">
    <source>
        <dbReference type="Pfam" id="PF13362"/>
    </source>
</evidence>
<dbReference type="EMBL" id="LUKJ01000002">
    <property type="protein sequence ID" value="KZN20789.1"/>
    <property type="molecule type" value="Genomic_DNA"/>
</dbReference>
<accession>A0A161XMY6</accession>
<organism evidence="3 4">
    <name type="scientific">Pseudomonas fluorescens</name>
    <dbReference type="NCBI Taxonomy" id="294"/>
    <lineage>
        <taxon>Bacteria</taxon>
        <taxon>Pseudomonadati</taxon>
        <taxon>Pseudomonadota</taxon>
        <taxon>Gammaproteobacteria</taxon>
        <taxon>Pseudomonadales</taxon>
        <taxon>Pseudomonadaceae</taxon>
        <taxon>Pseudomonas</taxon>
    </lineage>
</organism>
<dbReference type="InterPro" id="IPR006171">
    <property type="entry name" value="TOPRIM_dom"/>
</dbReference>
<dbReference type="CDD" id="cd01029">
    <property type="entry name" value="TOPRIM_primases"/>
    <property type="match status" value="1"/>
</dbReference>
<reference evidence="4" key="1">
    <citation type="submission" date="2016-03" db="EMBL/GenBank/DDBJ databases">
        <authorList>
            <person name="Ray J."/>
            <person name="Price M."/>
            <person name="Deutschbauer A."/>
        </authorList>
    </citation>
    <scope>NUCLEOTIDE SEQUENCE [LARGE SCALE GENOMIC DNA]</scope>
    <source>
        <strain evidence="4">FW300-N1B4</strain>
    </source>
</reference>
<dbReference type="Proteomes" id="UP000076489">
    <property type="component" value="Unassembled WGS sequence"/>
</dbReference>
<name>A0A161XMY6_PSEFL</name>